<evidence type="ECO:0000259" key="4">
    <source>
        <dbReference type="Pfam" id="PF00734"/>
    </source>
</evidence>
<dbReference type="GO" id="GO:0005975">
    <property type="term" value="P:carbohydrate metabolic process"/>
    <property type="evidence" value="ECO:0007669"/>
    <property type="project" value="InterPro"/>
</dbReference>
<feature type="signal peptide" evidence="3">
    <location>
        <begin position="1"/>
        <end position="18"/>
    </location>
</feature>
<dbReference type="InterPro" id="IPR000254">
    <property type="entry name" value="CBD"/>
</dbReference>
<gene>
    <name evidence="6" type="ORF">D9611_006590</name>
</gene>
<feature type="region of interest" description="Disordered" evidence="2">
    <location>
        <begin position="396"/>
        <end position="417"/>
    </location>
</feature>
<protein>
    <recommendedName>
        <fullName evidence="8">CBM1 domain-containing protein</fullName>
    </recommendedName>
</protein>
<dbReference type="SUPFAM" id="SSF57180">
    <property type="entry name" value="Cellulose-binding domain"/>
    <property type="match status" value="1"/>
</dbReference>
<feature type="chain" id="PRO_5034286217" description="CBM1 domain-containing protein" evidence="3">
    <location>
        <begin position="19"/>
        <end position="469"/>
    </location>
</feature>
<comment type="caution">
    <text evidence="6">The sequence shown here is derived from an EMBL/GenBank/DDBJ whole genome shotgun (WGS) entry which is preliminary data.</text>
</comment>
<dbReference type="InterPro" id="IPR035971">
    <property type="entry name" value="CBD_sf"/>
</dbReference>
<sequence>MQWTSLLAFATLAPFANALLRFPCSQLVTQRFDPLVTPGSVSPHVHQIVGGPPLFRRKCSADYDNSFDVAMDPSIDYAKTSTCTTCRFKEDASNYWTAVLYFKNPNGSFIRVPQMANQFTGSPNGGMTVYYIQPPNNVKVTSFPKGFRMIVGNPFLRNATGIDLNGNIGKAVTNRCFGANFGSDASWPHPGTGPLDTYELPKKACAGGIRSNIFFPSCWNGKDLNPADHASHMAYPVGTLPRDGHFFMGGTCPSTHPVRMPLLFMEIVWDTRQFNNMWPTDGSQPFVFSQGDPTGFGQHADYVFGWDGDSLQRAMDTCTDLSGVPENCRALTTLSDSQINSCKQQVRVDEVVEGRYLNSLPGCNAPQPGPAQATMVANCNALSSYIGMPTGTAGPTVTSTPTSTTVVNPTTSSTTVVTPTAPAGPAVPKYGQCGGTGWTGSTQCVSGSSFSTESLTFHTGGNLAFAIAA</sequence>
<reference evidence="6 7" key="1">
    <citation type="journal article" date="2020" name="ISME J.">
        <title>Uncovering the hidden diversity of litter-decomposition mechanisms in mushroom-forming fungi.</title>
        <authorList>
            <person name="Floudas D."/>
            <person name="Bentzer J."/>
            <person name="Ahren D."/>
            <person name="Johansson T."/>
            <person name="Persson P."/>
            <person name="Tunlid A."/>
        </authorList>
    </citation>
    <scope>NUCLEOTIDE SEQUENCE [LARGE SCALE GENOMIC DNA]</scope>
    <source>
        <strain evidence="6 7">CBS 175.51</strain>
    </source>
</reference>
<dbReference type="Pfam" id="PF00734">
    <property type="entry name" value="CBM_1"/>
    <property type="match status" value="1"/>
</dbReference>
<keyword evidence="7" id="KW-1185">Reference proteome</keyword>
<evidence type="ECO:0000256" key="1">
    <source>
        <dbReference type="ARBA" id="ARBA00022729"/>
    </source>
</evidence>
<evidence type="ECO:0000256" key="2">
    <source>
        <dbReference type="SAM" id="MobiDB-lite"/>
    </source>
</evidence>
<dbReference type="OrthoDB" id="74764at2759"/>
<dbReference type="AlphaFoldDB" id="A0A8H5C6Y7"/>
<evidence type="ECO:0008006" key="8">
    <source>
        <dbReference type="Google" id="ProtNLM"/>
    </source>
</evidence>
<name>A0A8H5C6Y7_9AGAR</name>
<dbReference type="PANTHER" id="PTHR43662">
    <property type="match status" value="1"/>
</dbReference>
<feature type="domain" description="DUF1996" evidence="5">
    <location>
        <begin position="33"/>
        <end position="306"/>
    </location>
</feature>
<dbReference type="EMBL" id="JAACJK010000058">
    <property type="protein sequence ID" value="KAF5336362.1"/>
    <property type="molecule type" value="Genomic_DNA"/>
</dbReference>
<accession>A0A8H5C6Y7</accession>
<dbReference type="GO" id="GO:0030248">
    <property type="term" value="F:cellulose binding"/>
    <property type="evidence" value="ECO:0007669"/>
    <property type="project" value="InterPro"/>
</dbReference>
<evidence type="ECO:0000313" key="6">
    <source>
        <dbReference type="EMBL" id="KAF5336362.1"/>
    </source>
</evidence>
<evidence type="ECO:0000259" key="5">
    <source>
        <dbReference type="Pfam" id="PF09362"/>
    </source>
</evidence>
<evidence type="ECO:0000313" key="7">
    <source>
        <dbReference type="Proteomes" id="UP000541558"/>
    </source>
</evidence>
<dbReference type="GO" id="GO:0005576">
    <property type="term" value="C:extracellular region"/>
    <property type="evidence" value="ECO:0007669"/>
    <property type="project" value="InterPro"/>
</dbReference>
<dbReference type="PANTHER" id="PTHR43662:SF3">
    <property type="entry name" value="DOMAIN PROTEIN, PUTATIVE (AFU_ORTHOLOGUE AFUA_6G11970)-RELATED"/>
    <property type="match status" value="1"/>
</dbReference>
<dbReference type="InterPro" id="IPR018535">
    <property type="entry name" value="DUF1996"/>
</dbReference>
<feature type="domain" description="CBM1" evidence="4">
    <location>
        <begin position="429"/>
        <end position="448"/>
    </location>
</feature>
<organism evidence="6 7">
    <name type="scientific">Ephemerocybe angulata</name>
    <dbReference type="NCBI Taxonomy" id="980116"/>
    <lineage>
        <taxon>Eukaryota</taxon>
        <taxon>Fungi</taxon>
        <taxon>Dikarya</taxon>
        <taxon>Basidiomycota</taxon>
        <taxon>Agaricomycotina</taxon>
        <taxon>Agaricomycetes</taxon>
        <taxon>Agaricomycetidae</taxon>
        <taxon>Agaricales</taxon>
        <taxon>Agaricineae</taxon>
        <taxon>Psathyrellaceae</taxon>
        <taxon>Ephemerocybe</taxon>
    </lineage>
</organism>
<proteinExistence type="predicted"/>
<evidence type="ECO:0000256" key="3">
    <source>
        <dbReference type="SAM" id="SignalP"/>
    </source>
</evidence>
<dbReference type="Proteomes" id="UP000541558">
    <property type="component" value="Unassembled WGS sequence"/>
</dbReference>
<dbReference type="Pfam" id="PF09362">
    <property type="entry name" value="DUF1996"/>
    <property type="match status" value="1"/>
</dbReference>
<keyword evidence="1 3" id="KW-0732">Signal</keyword>